<dbReference type="PROSITE" id="PS00758">
    <property type="entry name" value="ARGE_DAPE_CPG2_1"/>
    <property type="match status" value="1"/>
</dbReference>
<comment type="similarity">
    <text evidence="2">Belongs to the peptidase M20A family.</text>
</comment>
<dbReference type="SUPFAM" id="SSF55031">
    <property type="entry name" value="Bacterial exopeptidase dimerisation domain"/>
    <property type="match status" value="1"/>
</dbReference>
<evidence type="ECO:0000256" key="7">
    <source>
        <dbReference type="ARBA" id="ARBA00022833"/>
    </source>
</evidence>
<dbReference type="InterPro" id="IPR010159">
    <property type="entry name" value="N-acyl_aa_amidohydrolase"/>
</dbReference>
<evidence type="ECO:0000256" key="4">
    <source>
        <dbReference type="ARBA" id="ARBA00022490"/>
    </source>
</evidence>
<name>A0A7K9EE43_BARMA</name>
<dbReference type="Pfam" id="PF01546">
    <property type="entry name" value="Peptidase_M20"/>
    <property type="match status" value="1"/>
</dbReference>
<feature type="binding site" evidence="10">
    <location>
        <position position="141"/>
    </location>
    <ligand>
        <name>Zn(2+)</name>
        <dbReference type="ChEBI" id="CHEBI:29105"/>
        <label>2</label>
    </ligand>
</feature>
<dbReference type="NCBIfam" id="TIGR01880">
    <property type="entry name" value="Ac-peptdase-euk"/>
    <property type="match status" value="1"/>
</dbReference>
<dbReference type="SUPFAM" id="SSF53187">
    <property type="entry name" value="Zn-dependent exopeptidases"/>
    <property type="match status" value="1"/>
</dbReference>
<keyword evidence="4" id="KW-0963">Cytoplasm</keyword>
<dbReference type="InterPro" id="IPR052083">
    <property type="entry name" value="Aminoacylase-1_M20A"/>
</dbReference>
<evidence type="ECO:0000256" key="6">
    <source>
        <dbReference type="ARBA" id="ARBA00022801"/>
    </source>
</evidence>
<evidence type="ECO:0000256" key="5">
    <source>
        <dbReference type="ARBA" id="ARBA00022723"/>
    </source>
</evidence>
<dbReference type="FunFam" id="3.40.630.10:FF:000019">
    <property type="entry name" value="Aminoacylase 1"/>
    <property type="match status" value="1"/>
</dbReference>
<evidence type="ECO:0000313" key="12">
    <source>
        <dbReference type="EMBL" id="NXG75028.1"/>
    </source>
</evidence>
<dbReference type="CDD" id="cd05646">
    <property type="entry name" value="M20_AcylaseI_like"/>
    <property type="match status" value="1"/>
</dbReference>
<dbReference type="OrthoDB" id="3064516at2759"/>
<feature type="non-terminal residue" evidence="12">
    <location>
        <position position="1"/>
    </location>
</feature>
<gene>
    <name evidence="12" type="primary">Acy1</name>
    <name evidence="12" type="ORF">BARMAR_R10101</name>
</gene>
<dbReference type="PIRSF" id="PIRSF036696">
    <property type="entry name" value="ACY-1"/>
    <property type="match status" value="1"/>
</dbReference>
<dbReference type="FunFam" id="3.30.70.360:FF:000005">
    <property type="entry name" value="Putative Aminoacylase-1"/>
    <property type="match status" value="1"/>
</dbReference>
<keyword evidence="5 10" id="KW-0479">Metal-binding</keyword>
<comment type="subcellular location">
    <subcellularLocation>
        <location evidence="1">Cytoplasm</location>
    </subcellularLocation>
</comment>
<dbReference type="AlphaFoldDB" id="A0A7K9EE43"/>
<evidence type="ECO:0000256" key="3">
    <source>
        <dbReference type="ARBA" id="ARBA00011913"/>
    </source>
</evidence>
<dbReference type="GO" id="GO:0004046">
    <property type="term" value="F:aminoacylase activity"/>
    <property type="evidence" value="ECO:0007669"/>
    <property type="project" value="UniProtKB-EC"/>
</dbReference>
<dbReference type="GO" id="GO:0006520">
    <property type="term" value="P:amino acid metabolic process"/>
    <property type="evidence" value="ECO:0007669"/>
    <property type="project" value="InterPro"/>
</dbReference>
<keyword evidence="13" id="KW-1185">Reference proteome</keyword>
<proteinExistence type="inferred from homology"/>
<dbReference type="EMBL" id="VWZK01012370">
    <property type="protein sequence ID" value="NXG75028.1"/>
    <property type="molecule type" value="Genomic_DNA"/>
</dbReference>
<feature type="binding site" evidence="10">
    <location>
        <position position="73"/>
    </location>
    <ligand>
        <name>Zn(2+)</name>
        <dbReference type="ChEBI" id="CHEBI:29105"/>
        <label>1</label>
    </ligand>
</feature>
<evidence type="ECO:0000313" key="13">
    <source>
        <dbReference type="Proteomes" id="UP000578343"/>
    </source>
</evidence>
<comment type="cofactor">
    <cofactor evidence="10">
        <name>Zn(2+)</name>
        <dbReference type="ChEBI" id="CHEBI:29105"/>
    </cofactor>
    <text evidence="10">Binds 2 Zn(2+) ions per subunit.</text>
</comment>
<feature type="binding site" evidence="10">
    <location>
        <position position="168"/>
    </location>
    <ligand>
        <name>Zn(2+)</name>
        <dbReference type="ChEBI" id="CHEBI:29105"/>
        <label>1</label>
    </ligand>
</feature>
<dbReference type="PANTHER" id="PTHR45892">
    <property type="entry name" value="AMINOACYLASE-1"/>
    <property type="match status" value="1"/>
</dbReference>
<feature type="binding site" evidence="10">
    <location>
        <position position="106"/>
    </location>
    <ligand>
        <name>Zn(2+)</name>
        <dbReference type="ChEBI" id="CHEBI:29105"/>
        <label>1</label>
    </ligand>
</feature>
<organism evidence="12 13">
    <name type="scientific">Baryphthengus martii</name>
    <name type="common">Rufous motmot</name>
    <dbReference type="NCBI Taxonomy" id="176943"/>
    <lineage>
        <taxon>Eukaryota</taxon>
        <taxon>Metazoa</taxon>
        <taxon>Chordata</taxon>
        <taxon>Craniata</taxon>
        <taxon>Vertebrata</taxon>
        <taxon>Euteleostomi</taxon>
        <taxon>Archelosauria</taxon>
        <taxon>Archosauria</taxon>
        <taxon>Dinosauria</taxon>
        <taxon>Saurischia</taxon>
        <taxon>Theropoda</taxon>
        <taxon>Coelurosauria</taxon>
        <taxon>Aves</taxon>
        <taxon>Neognathae</taxon>
        <taxon>Neoaves</taxon>
        <taxon>Telluraves</taxon>
        <taxon>Coraciimorphae</taxon>
        <taxon>Coraciiformes</taxon>
        <taxon>Momotidae</taxon>
        <taxon>Baryphthengus</taxon>
    </lineage>
</organism>
<evidence type="ECO:0000256" key="2">
    <source>
        <dbReference type="ARBA" id="ARBA00006247"/>
    </source>
</evidence>
<sequence length="426" mass="47473">SEDPSVTLFREYLKIDTVHPKPDYDAAVQFLESIGTELGLACQKVEVCQGRVVLVLTWQGTNPHLRSILLNSHTDVVPVFEEHWTYPPFEAVKDSQGNIYARGAQDMKCVSIQYLEAIRRLKAEGKSFARTIHLTFVPDEEVGGHKGMEMFVERPEFRALNVGFALDEGLASPSDTFSVFYGEKSPWWIKVKCVGSPGHGSRFISNTAAEKMHKVINSFLAYRESEKQRLKSDSSLTLGDVTSLNLTMLEGGVSFNVVPSEMSAGFDIRIPPTVDLKVFEEQVATWCRGAGDGVTYEFHQVRGLGQLGALCLSLPCLSPALSLPQKCMDQHITSTEESDPWWKAFSGVCRDMKLQLKLEIFPAATDSRYIRAVRHPAIGFSPMNRTPVLLHDHNEFLNEQVFLRGIDIYTRLLPALASVPPLPAEG</sequence>
<feature type="non-terminal residue" evidence="12">
    <location>
        <position position="426"/>
    </location>
</feature>
<reference evidence="12 13" key="1">
    <citation type="submission" date="2019-09" db="EMBL/GenBank/DDBJ databases">
        <title>Bird 10,000 Genomes (B10K) Project - Family phase.</title>
        <authorList>
            <person name="Zhang G."/>
        </authorList>
    </citation>
    <scope>NUCLEOTIDE SEQUENCE [LARGE SCALE GENOMIC DNA]</scope>
    <source>
        <strain evidence="12">B10K-DU-001-21</strain>
        <tissue evidence="12">Muscle</tissue>
    </source>
</reference>
<evidence type="ECO:0000256" key="9">
    <source>
        <dbReference type="PIRSR" id="PIRSR036696-1"/>
    </source>
</evidence>
<evidence type="ECO:0000256" key="1">
    <source>
        <dbReference type="ARBA" id="ARBA00004496"/>
    </source>
</evidence>
<dbReference type="InterPro" id="IPR002933">
    <property type="entry name" value="Peptidase_M20"/>
</dbReference>
<accession>A0A7K9EE43</accession>
<dbReference type="InterPro" id="IPR011650">
    <property type="entry name" value="Peptidase_M20_dimer"/>
</dbReference>
<dbReference type="Gene3D" id="3.30.70.360">
    <property type="match status" value="1"/>
</dbReference>
<feature type="active site" evidence="9">
    <location>
        <position position="75"/>
    </location>
</feature>
<feature type="binding site" evidence="10">
    <location>
        <position position="106"/>
    </location>
    <ligand>
        <name>Zn(2+)</name>
        <dbReference type="ChEBI" id="CHEBI:29105"/>
        <label>2</label>
    </ligand>
</feature>
<feature type="domain" description="Peptidase M20 dimerisation" evidence="11">
    <location>
        <begin position="181"/>
        <end position="288"/>
    </location>
</feature>
<dbReference type="Gene3D" id="3.40.630.10">
    <property type="entry name" value="Zn peptidases"/>
    <property type="match status" value="1"/>
</dbReference>
<keyword evidence="7 10" id="KW-0862">Zinc</keyword>
<dbReference type="InterPro" id="IPR036264">
    <property type="entry name" value="Bact_exopeptidase_dim_dom"/>
</dbReference>
<protein>
    <recommendedName>
        <fullName evidence="3">N-acyl-aliphatic-L-amino acid amidohydrolase</fullName>
        <ecNumber evidence="3">3.5.1.14</ecNumber>
    </recommendedName>
    <alternativeName>
        <fullName evidence="8">N-acyl-L-amino-acid amidohydrolase</fullName>
    </alternativeName>
</protein>
<evidence type="ECO:0000256" key="10">
    <source>
        <dbReference type="PIRSR" id="PIRSR036696-2"/>
    </source>
</evidence>
<feature type="binding site" evidence="10">
    <location>
        <position position="391"/>
    </location>
    <ligand>
        <name>Zn(2+)</name>
        <dbReference type="ChEBI" id="CHEBI:29105"/>
        <label>2</label>
    </ligand>
</feature>
<dbReference type="InterPro" id="IPR001261">
    <property type="entry name" value="ArgE/DapE_CS"/>
</dbReference>
<dbReference type="Proteomes" id="UP000578343">
    <property type="component" value="Unassembled WGS sequence"/>
</dbReference>
<dbReference type="PROSITE" id="PS00759">
    <property type="entry name" value="ARGE_DAPE_CPG2_2"/>
    <property type="match status" value="1"/>
</dbReference>
<dbReference type="Gene3D" id="1.10.150.900">
    <property type="match status" value="1"/>
</dbReference>
<dbReference type="PANTHER" id="PTHR45892:SF1">
    <property type="entry name" value="AMINOACYLASE-1"/>
    <property type="match status" value="1"/>
</dbReference>
<keyword evidence="6" id="KW-0378">Hydrolase</keyword>
<comment type="caution">
    <text evidence="12">The sequence shown here is derived from an EMBL/GenBank/DDBJ whole genome shotgun (WGS) entry which is preliminary data.</text>
</comment>
<dbReference type="GO" id="GO:0005737">
    <property type="term" value="C:cytoplasm"/>
    <property type="evidence" value="ECO:0007669"/>
    <property type="project" value="UniProtKB-SubCell"/>
</dbReference>
<evidence type="ECO:0000256" key="8">
    <source>
        <dbReference type="ARBA" id="ARBA00029656"/>
    </source>
</evidence>
<dbReference type="FunFam" id="1.10.150.900:FF:000001">
    <property type="entry name" value="Aminoacylase-1, putative"/>
    <property type="match status" value="1"/>
</dbReference>
<dbReference type="Pfam" id="PF07687">
    <property type="entry name" value="M20_dimer"/>
    <property type="match status" value="1"/>
</dbReference>
<dbReference type="EC" id="3.5.1.14" evidence="3"/>
<evidence type="ECO:0000259" key="11">
    <source>
        <dbReference type="Pfam" id="PF07687"/>
    </source>
</evidence>
<dbReference type="GO" id="GO:0046872">
    <property type="term" value="F:metal ion binding"/>
    <property type="evidence" value="ECO:0007669"/>
    <property type="project" value="UniProtKB-KW"/>
</dbReference>
<feature type="active site" description="Proton acceptor" evidence="9">
    <location>
        <position position="140"/>
    </location>
</feature>